<dbReference type="EMBL" id="QBKT01000005">
    <property type="protein sequence ID" value="PTX61148.1"/>
    <property type="molecule type" value="Genomic_DNA"/>
</dbReference>
<dbReference type="SUPFAM" id="SSF51161">
    <property type="entry name" value="Trimeric LpxA-like enzymes"/>
    <property type="match status" value="1"/>
</dbReference>
<comment type="caution">
    <text evidence="1">The sequence shown here is derived from an EMBL/GenBank/DDBJ whole genome shotgun (WGS) entry which is preliminary data.</text>
</comment>
<keyword evidence="2" id="KW-1185">Reference proteome</keyword>
<dbReference type="Proteomes" id="UP000244090">
    <property type="component" value="Unassembled WGS sequence"/>
</dbReference>
<accession>A0A2T6BYL6</accession>
<dbReference type="AlphaFoldDB" id="A0A2T6BYL6"/>
<dbReference type="InterPro" id="IPR011004">
    <property type="entry name" value="Trimer_LpxA-like_sf"/>
</dbReference>
<evidence type="ECO:0000313" key="2">
    <source>
        <dbReference type="Proteomes" id="UP000244090"/>
    </source>
</evidence>
<dbReference type="GO" id="GO:0016740">
    <property type="term" value="F:transferase activity"/>
    <property type="evidence" value="ECO:0007669"/>
    <property type="project" value="UniProtKB-KW"/>
</dbReference>
<evidence type="ECO:0000313" key="1">
    <source>
        <dbReference type="EMBL" id="PTX61148.1"/>
    </source>
</evidence>
<reference evidence="1 2" key="1">
    <citation type="submission" date="2018-04" db="EMBL/GenBank/DDBJ databases">
        <title>Genomic Encyclopedia of Archaeal and Bacterial Type Strains, Phase II (KMG-II): from individual species to whole genera.</title>
        <authorList>
            <person name="Goeker M."/>
        </authorList>
    </citation>
    <scope>NUCLEOTIDE SEQUENCE [LARGE SCALE GENOMIC DNA]</scope>
    <source>
        <strain evidence="1 2">DSM 25731</strain>
    </source>
</reference>
<proteinExistence type="predicted"/>
<dbReference type="Gene3D" id="2.160.10.10">
    <property type="entry name" value="Hexapeptide repeat proteins"/>
    <property type="match status" value="1"/>
</dbReference>
<organism evidence="1 2">
    <name type="scientific">Kordia periserrulae</name>
    <dbReference type="NCBI Taxonomy" id="701523"/>
    <lineage>
        <taxon>Bacteria</taxon>
        <taxon>Pseudomonadati</taxon>
        <taxon>Bacteroidota</taxon>
        <taxon>Flavobacteriia</taxon>
        <taxon>Flavobacteriales</taxon>
        <taxon>Flavobacteriaceae</taxon>
        <taxon>Kordia</taxon>
    </lineage>
</organism>
<keyword evidence="1" id="KW-0808">Transferase</keyword>
<sequence length="246" mass="28357">MRRIFNKIRRVWKFYTAVNWMKTIYFNYKKFPFRIARKLPVMFYGSVKFSDISGEIILDVPEVKRGMIGFGQKFELPTRSKRIAELSVMGKLVFKGHAHIGIDCFVHVGEGAYCEFGYMSCLGSNVKLICKEEVILSDWVGIGYESQLTDSNFHPMMNTETGELYPMTSPVHLAKYNAFSNRISIMPGTKTPENCVIASNSVVNKDYRDWGSNILIGGVPAKLIKQNYNRDWEGEKEMLKKFKIIW</sequence>
<name>A0A2T6BYL6_9FLAO</name>
<protein>
    <submittedName>
        <fullName evidence="1">Acetyltransferase-like isoleucine patch superfamily enzyme</fullName>
    </submittedName>
</protein>
<gene>
    <name evidence="1" type="ORF">C8N46_105305</name>
</gene>
<dbReference type="OrthoDB" id="9814490at2"/>
<dbReference type="RefSeq" id="WP_108115254.1">
    <property type="nucleotide sequence ID" value="NZ_QBKT01000005.1"/>
</dbReference>